<dbReference type="GO" id="GO:0015074">
    <property type="term" value="P:DNA integration"/>
    <property type="evidence" value="ECO:0007669"/>
    <property type="project" value="TreeGrafter"/>
</dbReference>
<name>A0A016WGT8_9BILA</name>
<dbReference type="EMBL" id="JARK01000314">
    <property type="protein sequence ID" value="EYC38487.1"/>
    <property type="molecule type" value="Genomic_DNA"/>
</dbReference>
<protein>
    <recommendedName>
        <fullName evidence="3">Mos1 transposase HTH domain-containing protein</fullName>
    </recommendedName>
</protein>
<evidence type="ECO:0008006" key="3">
    <source>
        <dbReference type="Google" id="ProtNLM"/>
    </source>
</evidence>
<dbReference type="GO" id="GO:0044774">
    <property type="term" value="P:mitotic DNA integrity checkpoint signaling"/>
    <property type="evidence" value="ECO:0007669"/>
    <property type="project" value="TreeGrafter"/>
</dbReference>
<evidence type="ECO:0000313" key="2">
    <source>
        <dbReference type="Proteomes" id="UP000024635"/>
    </source>
</evidence>
<dbReference type="STRING" id="53326.A0A016WGT8"/>
<gene>
    <name evidence="1" type="primary">Acey_s0714.g1763</name>
    <name evidence="1" type="ORF">Y032_0714g1763</name>
</gene>
<reference evidence="2" key="1">
    <citation type="journal article" date="2015" name="Nat. Genet.">
        <title>The genome and transcriptome of the zoonotic hookworm Ancylostoma ceylanicum identify infection-specific gene families.</title>
        <authorList>
            <person name="Schwarz E.M."/>
            <person name="Hu Y."/>
            <person name="Antoshechkin I."/>
            <person name="Miller M.M."/>
            <person name="Sternberg P.W."/>
            <person name="Aroian R.V."/>
        </authorList>
    </citation>
    <scope>NUCLEOTIDE SEQUENCE</scope>
    <source>
        <strain evidence="2">HY135</strain>
    </source>
</reference>
<dbReference type="GO" id="GO:0031297">
    <property type="term" value="P:replication fork processing"/>
    <property type="evidence" value="ECO:0007669"/>
    <property type="project" value="TreeGrafter"/>
</dbReference>
<dbReference type="GO" id="GO:0000793">
    <property type="term" value="C:condensed chromosome"/>
    <property type="evidence" value="ECO:0007669"/>
    <property type="project" value="TreeGrafter"/>
</dbReference>
<dbReference type="GO" id="GO:0046975">
    <property type="term" value="F:histone H3K36 methyltransferase activity"/>
    <property type="evidence" value="ECO:0007669"/>
    <property type="project" value="TreeGrafter"/>
</dbReference>
<dbReference type="GO" id="GO:0035861">
    <property type="term" value="C:site of double-strand break"/>
    <property type="evidence" value="ECO:0007669"/>
    <property type="project" value="TreeGrafter"/>
</dbReference>
<dbReference type="GO" id="GO:0044547">
    <property type="term" value="F:DNA topoisomerase binding"/>
    <property type="evidence" value="ECO:0007669"/>
    <property type="project" value="TreeGrafter"/>
</dbReference>
<dbReference type="GO" id="GO:0000729">
    <property type="term" value="P:DNA double-strand break processing"/>
    <property type="evidence" value="ECO:0007669"/>
    <property type="project" value="TreeGrafter"/>
</dbReference>
<dbReference type="OrthoDB" id="5857916at2759"/>
<dbReference type="GO" id="GO:0000014">
    <property type="term" value="F:single-stranded DNA endodeoxyribonuclease activity"/>
    <property type="evidence" value="ECO:0007669"/>
    <property type="project" value="TreeGrafter"/>
</dbReference>
<dbReference type="InterPro" id="IPR052709">
    <property type="entry name" value="Transposase-MT_Hybrid"/>
</dbReference>
<dbReference type="GO" id="GO:0003690">
    <property type="term" value="F:double-stranded DNA binding"/>
    <property type="evidence" value="ECO:0007669"/>
    <property type="project" value="TreeGrafter"/>
</dbReference>
<accession>A0A016WGT8</accession>
<dbReference type="GO" id="GO:0006303">
    <property type="term" value="P:double-strand break repair via nonhomologous end joining"/>
    <property type="evidence" value="ECO:0007669"/>
    <property type="project" value="TreeGrafter"/>
</dbReference>
<dbReference type="GO" id="GO:0003697">
    <property type="term" value="F:single-stranded DNA binding"/>
    <property type="evidence" value="ECO:0007669"/>
    <property type="project" value="TreeGrafter"/>
</dbReference>
<evidence type="ECO:0000313" key="1">
    <source>
        <dbReference type="EMBL" id="EYC38487.1"/>
    </source>
</evidence>
<organism evidence="1 2">
    <name type="scientific">Ancylostoma ceylanicum</name>
    <dbReference type="NCBI Taxonomy" id="53326"/>
    <lineage>
        <taxon>Eukaryota</taxon>
        <taxon>Metazoa</taxon>
        <taxon>Ecdysozoa</taxon>
        <taxon>Nematoda</taxon>
        <taxon>Chromadorea</taxon>
        <taxon>Rhabditida</taxon>
        <taxon>Rhabditina</taxon>
        <taxon>Rhabditomorpha</taxon>
        <taxon>Strongyloidea</taxon>
        <taxon>Ancylostomatidae</taxon>
        <taxon>Ancylostomatinae</taxon>
        <taxon>Ancylostoma</taxon>
    </lineage>
</organism>
<dbReference type="GO" id="GO:0005634">
    <property type="term" value="C:nucleus"/>
    <property type="evidence" value="ECO:0007669"/>
    <property type="project" value="TreeGrafter"/>
</dbReference>
<keyword evidence="2" id="KW-1185">Reference proteome</keyword>
<dbReference type="AlphaFoldDB" id="A0A016WGT8"/>
<sequence length="131" mass="14741">MFIRLAEVLKNDEPTRFSDAHVVRVQTQSFRSGGSPNLAHAFDSESPSEKTVRCWLAKFSSDHFDLEQKPGRGRRMLLDDQALRAAVESKPDTTTRALAADLGVHHTTVVKHLASIAMIRKIQRWTSQDLT</sequence>
<dbReference type="GO" id="GO:0042800">
    <property type="term" value="F:histone H3K4 methyltransferase activity"/>
    <property type="evidence" value="ECO:0007669"/>
    <property type="project" value="TreeGrafter"/>
</dbReference>
<proteinExistence type="predicted"/>
<comment type="caution">
    <text evidence="1">The sequence shown here is derived from an EMBL/GenBank/DDBJ whole genome shotgun (WGS) entry which is preliminary data.</text>
</comment>
<dbReference type="Proteomes" id="UP000024635">
    <property type="component" value="Unassembled WGS sequence"/>
</dbReference>
<dbReference type="PANTHER" id="PTHR46060">
    <property type="entry name" value="MARINER MOS1 TRANSPOSASE-LIKE PROTEIN"/>
    <property type="match status" value="1"/>
</dbReference>
<dbReference type="PANTHER" id="PTHR46060:SF2">
    <property type="entry name" value="HISTONE-LYSINE N-METHYLTRANSFERASE SETMAR"/>
    <property type="match status" value="1"/>
</dbReference>